<dbReference type="Proteomes" id="UP000327439">
    <property type="component" value="Chromosome A05"/>
</dbReference>
<dbReference type="SUPFAM" id="SSF51695">
    <property type="entry name" value="PLC-like phosphodiesterases"/>
    <property type="match status" value="1"/>
</dbReference>
<proteinExistence type="predicted"/>
<gene>
    <name evidence="14" type="ORF">ES319_A05G092300v1</name>
</gene>
<reference evidence="15" key="1">
    <citation type="journal article" date="2020" name="Nat. Genet.">
        <title>Genomic diversifications of five Gossypium allopolyploid species and their impact on cotton improvement.</title>
        <authorList>
            <person name="Chen Z.J."/>
            <person name="Sreedasyam A."/>
            <person name="Ando A."/>
            <person name="Song Q."/>
            <person name="De Santiago L.M."/>
            <person name="Hulse-Kemp A.M."/>
            <person name="Ding M."/>
            <person name="Ye W."/>
            <person name="Kirkbride R.C."/>
            <person name="Jenkins J."/>
            <person name="Plott C."/>
            <person name="Lovell J."/>
            <person name="Lin Y.M."/>
            <person name="Vaughn R."/>
            <person name="Liu B."/>
            <person name="Simpson S."/>
            <person name="Scheffler B.E."/>
            <person name="Wen L."/>
            <person name="Saski C.A."/>
            <person name="Grover C.E."/>
            <person name="Hu G."/>
            <person name="Conover J.L."/>
            <person name="Carlson J.W."/>
            <person name="Shu S."/>
            <person name="Boston L.B."/>
            <person name="Williams M."/>
            <person name="Peterson D.G."/>
            <person name="McGee K."/>
            <person name="Jones D.C."/>
            <person name="Wendel J.F."/>
            <person name="Stelly D.M."/>
            <person name="Grimwood J."/>
            <person name="Schmutz J."/>
        </authorList>
    </citation>
    <scope>NUCLEOTIDE SEQUENCE [LARGE SCALE GENOMIC DNA]</scope>
    <source>
        <strain evidence="15">cv. 3-79</strain>
    </source>
</reference>
<sequence>MGYMGDYSMCICFPKKFGVTEAGPPVDVKEVFMKYATGGSGMTVEHLRWFLVEVQGDVEASMEDAERIVEEVFKRRHNNVKLSELALSLEDFQFYLFCVDLNPPLLNKVHQDMTAPLSHYFIYTGHNSYLTGNQISSDCSDVPIIKALKRGLRVVELDLWPNFSKDDVLVLHGWTLTTPVELIKCLRSIKEHAFSASPYPVIITFEDHLTPDLQAKVAQSDCDASEHSQCDGDNEACDRLLRPLGAPAYKNLISIPAGKPKGKLREKLKVEKDKVRRLSLSEQKFEKATVCHGTDVVRFTQRNILRIYPKGTRVNSSNYNPLIGWMHGAQMVALNMQGYGKPLWLMHGMFGSNGGCGYVKKPDFLMNVGPNDQVFDAKAKLPVKKILKVKVHMGDGWHLDFKQRYLWSSPEFYTRVGIAGVPADKTMKKTKKRKGNWTPVWDEEFTFQLTVPEIALLRIEVHEHNMSEKDDFAGQTCLPVSELRPGFRAVPLFNRKGEKFTSLRLLLRFEFVQVDI</sequence>
<dbReference type="Pfam" id="PF00168">
    <property type="entry name" value="C2"/>
    <property type="match status" value="1"/>
</dbReference>
<organism evidence="14 15">
    <name type="scientific">Gossypium barbadense</name>
    <name type="common">Sea Island cotton</name>
    <name type="synonym">Hibiscus barbadensis</name>
    <dbReference type="NCBI Taxonomy" id="3634"/>
    <lineage>
        <taxon>Eukaryota</taxon>
        <taxon>Viridiplantae</taxon>
        <taxon>Streptophyta</taxon>
        <taxon>Embryophyta</taxon>
        <taxon>Tracheophyta</taxon>
        <taxon>Spermatophyta</taxon>
        <taxon>Magnoliopsida</taxon>
        <taxon>eudicotyledons</taxon>
        <taxon>Gunneridae</taxon>
        <taxon>Pentapetalae</taxon>
        <taxon>rosids</taxon>
        <taxon>malvids</taxon>
        <taxon>Malvales</taxon>
        <taxon>Malvaceae</taxon>
        <taxon>Malvoideae</taxon>
        <taxon>Gossypium</taxon>
    </lineage>
</organism>
<dbReference type="Gene3D" id="1.10.238.10">
    <property type="entry name" value="EF-hand"/>
    <property type="match status" value="1"/>
</dbReference>
<evidence type="ECO:0000256" key="11">
    <source>
        <dbReference type="RuleBase" id="RU361133"/>
    </source>
</evidence>
<evidence type="ECO:0000259" key="13">
    <source>
        <dbReference type="PROSITE" id="PS50008"/>
    </source>
</evidence>
<dbReference type="GO" id="GO:0005886">
    <property type="term" value="C:plasma membrane"/>
    <property type="evidence" value="ECO:0007669"/>
    <property type="project" value="UniProtKB-SubCell"/>
</dbReference>
<evidence type="ECO:0000313" key="14">
    <source>
        <dbReference type="EMBL" id="KAB2080820.1"/>
    </source>
</evidence>
<dbReference type="CDD" id="cd00275">
    <property type="entry name" value="C2_PLC_like"/>
    <property type="match status" value="1"/>
</dbReference>
<comment type="cofactor">
    <cofactor evidence="2">
        <name>Ca(2+)</name>
        <dbReference type="ChEBI" id="CHEBI:29108"/>
    </cofactor>
</comment>
<evidence type="ECO:0000256" key="4">
    <source>
        <dbReference type="ARBA" id="ARBA00012368"/>
    </source>
</evidence>
<dbReference type="PANTHER" id="PTHR10336:SF157">
    <property type="entry name" value="PHOSPHOINOSITIDE PHOSPHOLIPASE C"/>
    <property type="match status" value="1"/>
</dbReference>
<dbReference type="OrthoDB" id="269822at2759"/>
<dbReference type="PRINTS" id="PR00390">
    <property type="entry name" value="PHPHLIPASEC"/>
</dbReference>
<evidence type="ECO:0000256" key="10">
    <source>
        <dbReference type="ARBA" id="ARBA00023224"/>
    </source>
</evidence>
<comment type="subcellular location">
    <subcellularLocation>
        <location evidence="3">Cell membrane</location>
        <topology evidence="3">Peripheral membrane protein</topology>
    </subcellularLocation>
</comment>
<dbReference type="Pfam" id="PF09279">
    <property type="entry name" value="EF-hand_like"/>
    <property type="match status" value="1"/>
</dbReference>
<evidence type="ECO:0000256" key="8">
    <source>
        <dbReference type="ARBA" id="ARBA00023098"/>
    </source>
</evidence>
<evidence type="ECO:0000259" key="12">
    <source>
        <dbReference type="PROSITE" id="PS50004"/>
    </source>
</evidence>
<protein>
    <recommendedName>
        <fullName evidence="4 11">Phosphoinositide phospholipase C</fullName>
        <ecNumber evidence="4 11">3.1.4.11</ecNumber>
    </recommendedName>
</protein>
<dbReference type="PROSITE" id="PS50008">
    <property type="entry name" value="PIPLC_Y_DOMAIN"/>
    <property type="match status" value="1"/>
</dbReference>
<dbReference type="GO" id="GO:0048015">
    <property type="term" value="P:phosphatidylinositol-mediated signaling"/>
    <property type="evidence" value="ECO:0007669"/>
    <property type="project" value="TreeGrafter"/>
</dbReference>
<dbReference type="PANTHER" id="PTHR10336">
    <property type="entry name" value="PHOSPHOINOSITIDE-SPECIFIC PHOSPHOLIPASE C FAMILY PROTEIN"/>
    <property type="match status" value="1"/>
</dbReference>
<dbReference type="GO" id="GO:0004435">
    <property type="term" value="F:phosphatidylinositol-4,5-bisphosphate phospholipase C activity"/>
    <property type="evidence" value="ECO:0007669"/>
    <property type="project" value="UniProtKB-EC"/>
</dbReference>
<dbReference type="GO" id="GO:0051209">
    <property type="term" value="P:release of sequestered calcium ion into cytosol"/>
    <property type="evidence" value="ECO:0007669"/>
    <property type="project" value="TreeGrafter"/>
</dbReference>
<feature type="domain" description="C2" evidence="12">
    <location>
        <begin position="360"/>
        <end position="494"/>
    </location>
</feature>
<feature type="domain" description="PI-PLC Y-box" evidence="13">
    <location>
        <begin position="279"/>
        <end position="365"/>
    </location>
</feature>
<dbReference type="AlphaFoldDB" id="A0A5J5VLN7"/>
<evidence type="ECO:0000256" key="1">
    <source>
        <dbReference type="ARBA" id="ARBA00001195"/>
    </source>
</evidence>
<dbReference type="GO" id="GO:0016042">
    <property type="term" value="P:lipid catabolic process"/>
    <property type="evidence" value="ECO:0007669"/>
    <property type="project" value="UniProtKB-KW"/>
</dbReference>
<dbReference type="SMART" id="SM00148">
    <property type="entry name" value="PLCXc"/>
    <property type="match status" value="1"/>
</dbReference>
<dbReference type="InterPro" id="IPR011992">
    <property type="entry name" value="EF-hand-dom_pair"/>
</dbReference>
<name>A0A5J5VLN7_GOSBA</name>
<dbReference type="SMART" id="SM00149">
    <property type="entry name" value="PLCYc"/>
    <property type="match status" value="1"/>
</dbReference>
<dbReference type="FunFam" id="2.60.40.150:FF:000060">
    <property type="entry name" value="Phosphoinositide phospholipase C"/>
    <property type="match status" value="1"/>
</dbReference>
<keyword evidence="5" id="KW-1003">Cell membrane</keyword>
<dbReference type="SUPFAM" id="SSF47473">
    <property type="entry name" value="EF-hand"/>
    <property type="match status" value="1"/>
</dbReference>
<dbReference type="InterPro" id="IPR015359">
    <property type="entry name" value="PLC_EF-hand-like"/>
</dbReference>
<evidence type="ECO:0000313" key="15">
    <source>
        <dbReference type="Proteomes" id="UP000327439"/>
    </source>
</evidence>
<dbReference type="PROSITE" id="PS50007">
    <property type="entry name" value="PIPLC_X_DOMAIN"/>
    <property type="match status" value="1"/>
</dbReference>
<dbReference type="InterPro" id="IPR000008">
    <property type="entry name" value="C2_dom"/>
</dbReference>
<evidence type="ECO:0000256" key="2">
    <source>
        <dbReference type="ARBA" id="ARBA00001913"/>
    </source>
</evidence>
<dbReference type="InterPro" id="IPR001711">
    <property type="entry name" value="PLipase_C_Pinositol-sp_Y"/>
</dbReference>
<comment type="catalytic activity">
    <reaction evidence="1 11">
        <text>a 1,2-diacyl-sn-glycero-3-phospho-(1D-myo-inositol-4,5-bisphosphate) + H2O = 1D-myo-inositol 1,4,5-trisphosphate + a 1,2-diacyl-sn-glycerol + H(+)</text>
        <dbReference type="Rhea" id="RHEA:33179"/>
        <dbReference type="ChEBI" id="CHEBI:15377"/>
        <dbReference type="ChEBI" id="CHEBI:15378"/>
        <dbReference type="ChEBI" id="CHEBI:17815"/>
        <dbReference type="ChEBI" id="CHEBI:58456"/>
        <dbReference type="ChEBI" id="CHEBI:203600"/>
        <dbReference type="EC" id="3.1.4.11"/>
    </reaction>
</comment>
<evidence type="ECO:0000256" key="9">
    <source>
        <dbReference type="ARBA" id="ARBA00023136"/>
    </source>
</evidence>
<keyword evidence="9" id="KW-0472">Membrane</keyword>
<dbReference type="EMBL" id="CM018206">
    <property type="protein sequence ID" value="KAB2080820.1"/>
    <property type="molecule type" value="Genomic_DNA"/>
</dbReference>
<dbReference type="InterPro" id="IPR000909">
    <property type="entry name" value="PLipase_C_PInositol-sp_X_dom"/>
</dbReference>
<accession>A0A5J5VLN7</accession>
<dbReference type="SMART" id="SM00239">
    <property type="entry name" value="C2"/>
    <property type="match status" value="1"/>
</dbReference>
<dbReference type="InterPro" id="IPR017946">
    <property type="entry name" value="PLC-like_Pdiesterase_TIM-brl"/>
</dbReference>
<evidence type="ECO:0000256" key="5">
    <source>
        <dbReference type="ARBA" id="ARBA00022475"/>
    </source>
</evidence>
<dbReference type="Pfam" id="PF00388">
    <property type="entry name" value="PI-PLC-X"/>
    <property type="match status" value="1"/>
</dbReference>
<dbReference type="GO" id="GO:0006950">
    <property type="term" value="P:response to stress"/>
    <property type="evidence" value="ECO:0007669"/>
    <property type="project" value="UniProtKB-ARBA"/>
</dbReference>
<evidence type="ECO:0000256" key="6">
    <source>
        <dbReference type="ARBA" id="ARBA00022801"/>
    </source>
</evidence>
<keyword evidence="7 11" id="KW-0442">Lipid degradation</keyword>
<keyword evidence="8 11" id="KW-0443">Lipid metabolism</keyword>
<evidence type="ECO:0000256" key="7">
    <source>
        <dbReference type="ARBA" id="ARBA00022963"/>
    </source>
</evidence>
<keyword evidence="10" id="KW-0807">Transducer</keyword>
<dbReference type="Pfam" id="PF00387">
    <property type="entry name" value="PI-PLC-Y"/>
    <property type="match status" value="1"/>
</dbReference>
<keyword evidence="6 11" id="KW-0378">Hydrolase</keyword>
<evidence type="ECO:0000256" key="3">
    <source>
        <dbReference type="ARBA" id="ARBA00004202"/>
    </source>
</evidence>
<keyword evidence="15" id="KW-1185">Reference proteome</keyword>
<dbReference type="EC" id="3.1.4.11" evidence="4 11"/>
<dbReference type="InterPro" id="IPR001192">
    <property type="entry name" value="PI-PLC_fam"/>
</dbReference>
<dbReference type="InterPro" id="IPR035892">
    <property type="entry name" value="C2_domain_sf"/>
</dbReference>
<dbReference type="Gene3D" id="2.60.40.150">
    <property type="entry name" value="C2 domain"/>
    <property type="match status" value="1"/>
</dbReference>
<dbReference type="Gene3D" id="3.20.20.190">
    <property type="entry name" value="Phosphatidylinositol (PI) phosphodiesterase"/>
    <property type="match status" value="1"/>
</dbReference>
<dbReference type="PROSITE" id="PS50004">
    <property type="entry name" value="C2"/>
    <property type="match status" value="1"/>
</dbReference>
<dbReference type="SUPFAM" id="SSF49562">
    <property type="entry name" value="C2 domain (Calcium/lipid-binding domain, CaLB)"/>
    <property type="match status" value="1"/>
</dbReference>